<proteinExistence type="predicted"/>
<organism evidence="1 2">
    <name type="scientific">Cucumis melo var. makuwa</name>
    <name type="common">Oriental melon</name>
    <dbReference type="NCBI Taxonomy" id="1194695"/>
    <lineage>
        <taxon>Eukaryota</taxon>
        <taxon>Viridiplantae</taxon>
        <taxon>Streptophyta</taxon>
        <taxon>Embryophyta</taxon>
        <taxon>Tracheophyta</taxon>
        <taxon>Spermatophyta</taxon>
        <taxon>Magnoliopsida</taxon>
        <taxon>eudicotyledons</taxon>
        <taxon>Gunneridae</taxon>
        <taxon>Pentapetalae</taxon>
        <taxon>rosids</taxon>
        <taxon>fabids</taxon>
        <taxon>Cucurbitales</taxon>
        <taxon>Cucurbitaceae</taxon>
        <taxon>Benincaseae</taxon>
        <taxon>Cucumis</taxon>
    </lineage>
</organism>
<name>A0A5D3C1E1_CUCMM</name>
<dbReference type="EMBL" id="SSTD01013933">
    <property type="protein sequence ID" value="TYK05175.1"/>
    <property type="molecule type" value="Genomic_DNA"/>
</dbReference>
<dbReference type="AlphaFoldDB" id="A0A5D3C1E1"/>
<comment type="caution">
    <text evidence="1">The sequence shown here is derived from an EMBL/GenBank/DDBJ whole genome shotgun (WGS) entry which is preliminary data.</text>
</comment>
<reference evidence="1 2" key="1">
    <citation type="submission" date="2019-08" db="EMBL/GenBank/DDBJ databases">
        <title>Draft genome sequences of two oriental melons (Cucumis melo L. var makuwa).</title>
        <authorList>
            <person name="Kwon S.-Y."/>
        </authorList>
    </citation>
    <scope>NUCLEOTIDE SEQUENCE [LARGE SCALE GENOMIC DNA]</scope>
    <source>
        <strain evidence="2">cv. Chang Bougi</strain>
        <tissue evidence="1">Leaf</tissue>
    </source>
</reference>
<dbReference type="Proteomes" id="UP000321947">
    <property type="component" value="Unassembled WGS sequence"/>
</dbReference>
<protein>
    <submittedName>
        <fullName evidence="1">Uncharacterized protein</fullName>
    </submittedName>
</protein>
<gene>
    <name evidence="1" type="ORF">E5676_scaffold1415G00420</name>
</gene>
<evidence type="ECO:0000313" key="1">
    <source>
        <dbReference type="EMBL" id="TYK05175.1"/>
    </source>
</evidence>
<evidence type="ECO:0000313" key="2">
    <source>
        <dbReference type="Proteomes" id="UP000321947"/>
    </source>
</evidence>
<accession>A0A5D3C1E1</accession>
<sequence length="106" mass="12179">MGISYAYKTSIGMSPHVLVFEKACHLPLELEHQAMWACLNFNHNVVEEIFPHGAVEIPSLNGNNVFKVNRQRLKAYFEDEDRIKVSIETFLPIEETEEGKKLKSMT</sequence>